<organism evidence="2">
    <name type="scientific">Brassica napus</name>
    <name type="common">Rape</name>
    <dbReference type="NCBI Taxonomy" id="3708"/>
    <lineage>
        <taxon>Eukaryota</taxon>
        <taxon>Viridiplantae</taxon>
        <taxon>Streptophyta</taxon>
        <taxon>Embryophyta</taxon>
        <taxon>Tracheophyta</taxon>
        <taxon>Spermatophyta</taxon>
        <taxon>Magnoliopsida</taxon>
        <taxon>eudicotyledons</taxon>
        <taxon>Gunneridae</taxon>
        <taxon>Pentapetalae</taxon>
        <taxon>rosids</taxon>
        <taxon>malvids</taxon>
        <taxon>Brassicales</taxon>
        <taxon>Brassicaceae</taxon>
        <taxon>Brassiceae</taxon>
        <taxon>Brassica</taxon>
    </lineage>
</organism>
<proteinExistence type="predicted"/>
<gene>
    <name evidence="2" type="ORF">DARMORV10_C04P63320.1</name>
</gene>
<dbReference type="Proteomes" id="UP001295469">
    <property type="component" value="Chromosome C04"/>
</dbReference>
<feature type="non-terminal residue" evidence="2">
    <location>
        <position position="236"/>
    </location>
</feature>
<feature type="region of interest" description="Disordered" evidence="1">
    <location>
        <begin position="82"/>
        <end position="178"/>
    </location>
</feature>
<dbReference type="EMBL" id="HG994368">
    <property type="protein sequence ID" value="CAF1866864.1"/>
    <property type="molecule type" value="Genomic_DNA"/>
</dbReference>
<feature type="compositionally biased region" description="Acidic residues" evidence="1">
    <location>
        <begin position="141"/>
        <end position="153"/>
    </location>
</feature>
<accession>A0A816JW49</accession>
<sequence>MDPVVIVSCNWIKKNIYVFNVDRRGCRVLHLDEKTTHEDFQRLLNKIEQLCLCVEITENRAREKSKTFFSFSSEVEASVVESRDENYSGSYDGCSLEKEQEDNENDSSSNVEGEKHDVVGEDEIGIENEEDDEFESRFDMFDDSDDASSEDDNFISYGESPTEDEDSQTLPPKKRYQNFSMSGSKGNLEVLRLEMSILIDLDMYKNFLGDVGPAVRPTSVGITITKQFGVKVISLL</sequence>
<name>A0A816JW49_BRANA</name>
<reference evidence="2" key="1">
    <citation type="submission" date="2021-01" db="EMBL/GenBank/DDBJ databases">
        <authorList>
            <consortium name="Genoscope - CEA"/>
            <person name="William W."/>
        </authorList>
    </citation>
    <scope>NUCLEOTIDE SEQUENCE</scope>
</reference>
<evidence type="ECO:0000256" key="1">
    <source>
        <dbReference type="SAM" id="MobiDB-lite"/>
    </source>
</evidence>
<protein>
    <submittedName>
        <fullName evidence="2">(rape) hypothetical protein</fullName>
    </submittedName>
</protein>
<evidence type="ECO:0000313" key="2">
    <source>
        <dbReference type="EMBL" id="CAF1866864.1"/>
    </source>
</evidence>
<feature type="compositionally biased region" description="Acidic residues" evidence="1">
    <location>
        <begin position="120"/>
        <end position="134"/>
    </location>
</feature>
<dbReference type="AlphaFoldDB" id="A0A816JW49"/>